<accession>A0A7H0GRB9</accession>
<dbReference type="EMBL" id="CP060784">
    <property type="protein sequence ID" value="QNP50835.1"/>
    <property type="molecule type" value="Genomic_DNA"/>
</dbReference>
<evidence type="ECO:0000313" key="1">
    <source>
        <dbReference type="EMBL" id="QNP50835.1"/>
    </source>
</evidence>
<protein>
    <submittedName>
        <fullName evidence="1">Uncharacterized protein</fullName>
    </submittedName>
</protein>
<dbReference type="AlphaFoldDB" id="A0A7H0GRB9"/>
<dbReference type="RefSeq" id="WP_187731147.1">
    <property type="nucleotide sequence ID" value="NZ_CP060784.1"/>
</dbReference>
<proteinExistence type="predicted"/>
<dbReference type="Proteomes" id="UP000516093">
    <property type="component" value="Chromosome"/>
</dbReference>
<dbReference type="Gene3D" id="3.40.30.10">
    <property type="entry name" value="Glutaredoxin"/>
    <property type="match status" value="1"/>
</dbReference>
<dbReference type="KEGG" id="hqi:H9L05_11640"/>
<name>A0A7H0GRB9_9BACT</name>
<organism evidence="1 2">
    <name type="scientific">Hymenobacter qilianensis</name>
    <dbReference type="NCBI Taxonomy" id="1385715"/>
    <lineage>
        <taxon>Bacteria</taxon>
        <taxon>Pseudomonadati</taxon>
        <taxon>Bacteroidota</taxon>
        <taxon>Cytophagia</taxon>
        <taxon>Cytophagales</taxon>
        <taxon>Hymenobacteraceae</taxon>
        <taxon>Hymenobacter</taxon>
    </lineage>
</organism>
<evidence type="ECO:0000313" key="2">
    <source>
        <dbReference type="Proteomes" id="UP000516093"/>
    </source>
</evidence>
<reference evidence="1 2" key="1">
    <citation type="submission" date="2020-08" db="EMBL/GenBank/DDBJ databases">
        <title>Genome sequence of Hymenobacter qilianensis JCM 19763T.</title>
        <authorList>
            <person name="Hyun D.-W."/>
            <person name="Bae J.-W."/>
        </authorList>
    </citation>
    <scope>NUCLEOTIDE SEQUENCE [LARGE SCALE GENOMIC DNA]</scope>
    <source>
        <strain evidence="1 2">JCM 19763</strain>
    </source>
</reference>
<keyword evidence="2" id="KW-1185">Reference proteome</keyword>
<gene>
    <name evidence="1" type="ORF">H9L05_11640</name>
</gene>
<sequence length="51" mass="5580">MVRYRGAIDDNAQVEAYAKERYVAQVLDNILAGKPAGVADKRAAGCLIKRM</sequence>